<keyword evidence="2" id="KW-1185">Reference proteome</keyword>
<dbReference type="RefSeq" id="WP_111164203.1">
    <property type="nucleotide sequence ID" value="NZ_PCDP01000080.1"/>
</dbReference>
<gene>
    <name evidence="1" type="ORF">CPY51_30930</name>
</gene>
<dbReference type="Gene3D" id="3.30.2310.20">
    <property type="entry name" value="RelE-like"/>
    <property type="match status" value="1"/>
</dbReference>
<proteinExistence type="predicted"/>
<sequence>MRYSIRNHPLIERDIFDIVDLISNYAGLAVGLSKVDQITDFISRLEEFPHIGTVREGPHAGIRAVSATEKAVVCFAVDEETKTVYILCISYAGSDWMSEVLKRR</sequence>
<dbReference type="OrthoDB" id="9814952at2"/>
<evidence type="ECO:0000313" key="2">
    <source>
        <dbReference type="Proteomes" id="UP000248925"/>
    </source>
</evidence>
<dbReference type="InterPro" id="IPR035093">
    <property type="entry name" value="RelE/ParE_toxin_dom_sf"/>
</dbReference>
<dbReference type="AlphaFoldDB" id="A0A2W4CQS3"/>
<accession>A0A2W4CQS3</accession>
<dbReference type="EMBL" id="PCDP01000080">
    <property type="protein sequence ID" value="PZM07774.1"/>
    <property type="molecule type" value="Genomic_DNA"/>
</dbReference>
<organism evidence="1 2">
    <name type="scientific">Rhizobium tubonense</name>
    <dbReference type="NCBI Taxonomy" id="484088"/>
    <lineage>
        <taxon>Bacteria</taxon>
        <taxon>Pseudomonadati</taxon>
        <taxon>Pseudomonadota</taxon>
        <taxon>Alphaproteobacteria</taxon>
        <taxon>Hyphomicrobiales</taxon>
        <taxon>Rhizobiaceae</taxon>
        <taxon>Rhizobium/Agrobacterium group</taxon>
        <taxon>Rhizobium</taxon>
    </lineage>
</organism>
<comment type="caution">
    <text evidence="1">The sequence shown here is derived from an EMBL/GenBank/DDBJ whole genome shotgun (WGS) entry which is preliminary data.</text>
</comment>
<protein>
    <submittedName>
        <fullName evidence="1">Plasmid stabilization protein</fullName>
    </submittedName>
</protein>
<dbReference type="Proteomes" id="UP000248925">
    <property type="component" value="Unassembled WGS sequence"/>
</dbReference>
<reference evidence="1 2" key="1">
    <citation type="journal article" date="2018" name="Sci. Rep.">
        <title>Rhizobium tumorigenes sp. nov., a novel plant tumorigenic bacterium isolated from cane gall tumors on thornless blackberry.</title>
        <authorList>
            <person name="Kuzmanovi N."/>
            <person name="Smalla K."/>
            <person name="Gronow S."/>
            <person name="PuBawska J."/>
        </authorList>
    </citation>
    <scope>NUCLEOTIDE SEQUENCE [LARGE SCALE GENOMIC DNA]</scope>
    <source>
        <strain evidence="1 2">CCBAU 85046</strain>
    </source>
</reference>
<name>A0A2W4CQS3_9HYPH</name>
<evidence type="ECO:0000313" key="1">
    <source>
        <dbReference type="EMBL" id="PZM07774.1"/>
    </source>
</evidence>